<accession>A0A427ARK4</accession>
<evidence type="ECO:0000259" key="1">
    <source>
        <dbReference type="Pfam" id="PF22967"/>
    </source>
</evidence>
<evidence type="ECO:0000313" key="3">
    <source>
        <dbReference type="Proteomes" id="UP000287651"/>
    </source>
</evidence>
<name>A0A427ARK4_ENSVE</name>
<dbReference type="InterPro" id="IPR055096">
    <property type="entry name" value="Ig_NUP210_1st"/>
</dbReference>
<dbReference type="Pfam" id="PF22967">
    <property type="entry name" value="Ig_NUP210_1st"/>
    <property type="match status" value="1"/>
</dbReference>
<reference evidence="2 3" key="1">
    <citation type="journal article" date="2014" name="Agronomy (Basel)">
        <title>A Draft Genome Sequence for Ensete ventricosum, the Drought-Tolerant Tree Against Hunger.</title>
        <authorList>
            <person name="Harrison J."/>
            <person name="Moore K.A."/>
            <person name="Paszkiewicz K."/>
            <person name="Jones T."/>
            <person name="Grant M."/>
            <person name="Ambacheew D."/>
            <person name="Muzemil S."/>
            <person name="Studholme D.J."/>
        </authorList>
    </citation>
    <scope>NUCLEOTIDE SEQUENCE [LARGE SCALE GENOMIC DNA]</scope>
</reference>
<dbReference type="AlphaFoldDB" id="A0A427ARK4"/>
<gene>
    <name evidence="2" type="ORF">B296_00013398</name>
</gene>
<dbReference type="PANTHER" id="PTHR23019:SF0">
    <property type="entry name" value="NUCLEAR PORE MEMBRANE GLYCOPROTEIN 210"/>
    <property type="match status" value="1"/>
</dbReference>
<organism evidence="2 3">
    <name type="scientific">Ensete ventricosum</name>
    <name type="common">Abyssinian banana</name>
    <name type="synonym">Musa ensete</name>
    <dbReference type="NCBI Taxonomy" id="4639"/>
    <lineage>
        <taxon>Eukaryota</taxon>
        <taxon>Viridiplantae</taxon>
        <taxon>Streptophyta</taxon>
        <taxon>Embryophyta</taxon>
        <taxon>Tracheophyta</taxon>
        <taxon>Spermatophyta</taxon>
        <taxon>Magnoliopsida</taxon>
        <taxon>Liliopsida</taxon>
        <taxon>Zingiberales</taxon>
        <taxon>Musaceae</taxon>
        <taxon>Ensete</taxon>
    </lineage>
</organism>
<dbReference type="InterPro" id="IPR045197">
    <property type="entry name" value="NUP210-like"/>
</dbReference>
<dbReference type="PANTHER" id="PTHR23019">
    <property type="entry name" value="NUCLEAR PORE MEMBRANE GLYCOPROTEIN GP210-RELATED"/>
    <property type="match status" value="1"/>
</dbReference>
<dbReference type="EMBL" id="AMZH03001573">
    <property type="protein sequence ID" value="RRT78836.1"/>
    <property type="molecule type" value="Genomic_DNA"/>
</dbReference>
<evidence type="ECO:0000313" key="2">
    <source>
        <dbReference type="EMBL" id="RRT78836.1"/>
    </source>
</evidence>
<sequence>MAHRVAAAAMAVAVVLTALSPWPVAPTSPGPHITDLNVLLPPRMTHSVEYRLQGSGGCFAWYSLSLRSYSSLDPAQLPRSSTFLLTFFLSLICSNLRRPVSWDHHDVLRVQPEYNVSSRCSTSARLISISRYSGRKETVVYATDLHSDITIRCKVIVDAISRIQIFHHAVKIDLDELSTLRIRAFDSEGII</sequence>
<proteinExistence type="predicted"/>
<comment type="caution">
    <text evidence="2">The sequence shown here is derived from an EMBL/GenBank/DDBJ whole genome shotgun (WGS) entry which is preliminary data.</text>
</comment>
<feature type="domain" description="NUP210 Ig-like" evidence="1">
    <location>
        <begin position="103"/>
        <end position="158"/>
    </location>
</feature>
<protein>
    <recommendedName>
        <fullName evidence="1">NUP210 Ig-like domain-containing protein</fullName>
    </recommendedName>
</protein>
<dbReference type="Proteomes" id="UP000287651">
    <property type="component" value="Unassembled WGS sequence"/>
</dbReference>